<organism evidence="1 2">
    <name type="scientific">Opisthorchis viverrini</name>
    <name type="common">Southeast Asian liver fluke</name>
    <dbReference type="NCBI Taxonomy" id="6198"/>
    <lineage>
        <taxon>Eukaryota</taxon>
        <taxon>Metazoa</taxon>
        <taxon>Spiralia</taxon>
        <taxon>Lophotrochozoa</taxon>
        <taxon>Platyhelminthes</taxon>
        <taxon>Trematoda</taxon>
        <taxon>Digenea</taxon>
        <taxon>Opisthorchiida</taxon>
        <taxon>Opisthorchiata</taxon>
        <taxon>Opisthorchiidae</taxon>
        <taxon>Opisthorchis</taxon>
    </lineage>
</organism>
<dbReference type="KEGG" id="ovi:T265_12019"/>
<dbReference type="RefSeq" id="XP_009177171.1">
    <property type="nucleotide sequence ID" value="XM_009178907.1"/>
</dbReference>
<proteinExistence type="predicted"/>
<evidence type="ECO:0000313" key="1">
    <source>
        <dbReference type="EMBL" id="KER19083.1"/>
    </source>
</evidence>
<dbReference type="Proteomes" id="UP000054324">
    <property type="component" value="Unassembled WGS sequence"/>
</dbReference>
<gene>
    <name evidence="1" type="ORF">T265_12019</name>
</gene>
<sequence length="65" mass="7363">MGNFKRIDNGRRMKDDISPHEYLLSKTAGQLPADNTLHEKNNRQIGFATIATEEDRSFGRGSIRS</sequence>
<dbReference type="AlphaFoldDB" id="A0A074YWM5"/>
<reference evidence="1 2" key="1">
    <citation type="submission" date="2013-11" db="EMBL/GenBank/DDBJ databases">
        <title>Opisthorchis viverrini - life in the bile duct.</title>
        <authorList>
            <person name="Young N.D."/>
            <person name="Nagarajan N."/>
            <person name="Lin S.J."/>
            <person name="Korhonen P.K."/>
            <person name="Jex A.R."/>
            <person name="Hall R.S."/>
            <person name="Safavi-Hemami H."/>
            <person name="Kaewkong W."/>
            <person name="Bertrand D."/>
            <person name="Gao S."/>
            <person name="Seet Q."/>
            <person name="Wongkham S."/>
            <person name="Teh B.T."/>
            <person name="Wongkham C."/>
            <person name="Intapan P.M."/>
            <person name="Maleewong W."/>
            <person name="Yang X."/>
            <person name="Hu M."/>
            <person name="Wang Z."/>
            <person name="Hofmann A."/>
            <person name="Sternberg P.W."/>
            <person name="Tan P."/>
            <person name="Wang J."/>
            <person name="Gasser R.B."/>
        </authorList>
    </citation>
    <scope>NUCLEOTIDE SEQUENCE [LARGE SCALE GENOMIC DNA]</scope>
</reference>
<dbReference type="EMBL" id="KL597343">
    <property type="protein sequence ID" value="KER19083.1"/>
    <property type="molecule type" value="Genomic_DNA"/>
</dbReference>
<accession>A0A074YWM5</accession>
<keyword evidence="2" id="KW-1185">Reference proteome</keyword>
<name>A0A074YWM5_OPIVI</name>
<protein>
    <submittedName>
        <fullName evidence="1">Uncharacterized protein</fullName>
    </submittedName>
</protein>
<dbReference type="GeneID" id="20326187"/>
<evidence type="ECO:0000313" key="2">
    <source>
        <dbReference type="Proteomes" id="UP000054324"/>
    </source>
</evidence>
<dbReference type="CTD" id="20326187"/>